<evidence type="ECO:0000313" key="2">
    <source>
        <dbReference type="EMBL" id="MFD2754782.1"/>
    </source>
</evidence>
<dbReference type="Pfam" id="PF11146">
    <property type="entry name" value="DUF2905"/>
    <property type="match status" value="1"/>
</dbReference>
<accession>A0ABW5UMC4</accession>
<dbReference type="Proteomes" id="UP001597463">
    <property type="component" value="Unassembled WGS sequence"/>
</dbReference>
<keyword evidence="1" id="KW-1133">Transmembrane helix</keyword>
<comment type="caution">
    <text evidence="2">The sequence shown here is derived from an EMBL/GenBank/DDBJ whole genome shotgun (WGS) entry which is preliminary data.</text>
</comment>
<proteinExistence type="predicted"/>
<feature type="transmembrane region" description="Helical" evidence="1">
    <location>
        <begin position="44"/>
        <end position="64"/>
    </location>
</feature>
<name>A0ABW5UMC4_9BURK</name>
<dbReference type="EMBL" id="JBHUMV010000005">
    <property type="protein sequence ID" value="MFD2754782.1"/>
    <property type="molecule type" value="Genomic_DNA"/>
</dbReference>
<protein>
    <submittedName>
        <fullName evidence="2">DUF2905 domain-containing protein</fullName>
    </submittedName>
</protein>
<organism evidence="2 3">
    <name type="scientific">Comamonas terrae</name>
    <dbReference type="NCBI Taxonomy" id="673548"/>
    <lineage>
        <taxon>Bacteria</taxon>
        <taxon>Pseudomonadati</taxon>
        <taxon>Pseudomonadota</taxon>
        <taxon>Betaproteobacteria</taxon>
        <taxon>Burkholderiales</taxon>
        <taxon>Comamonadaceae</taxon>
        <taxon>Comamonas</taxon>
    </lineage>
</organism>
<evidence type="ECO:0000313" key="3">
    <source>
        <dbReference type="Proteomes" id="UP001597463"/>
    </source>
</evidence>
<sequence length="66" mass="7530">MIRWLLIIFLALLLINGLHAWLERIGLGRLPGDLRFRLFGREFFLPVASTVVLSLIAALVARFVKL</sequence>
<keyword evidence="1" id="KW-0472">Membrane</keyword>
<keyword evidence="1" id="KW-0812">Transmembrane</keyword>
<gene>
    <name evidence="2" type="ORF">ACFSW6_11850</name>
</gene>
<dbReference type="InterPro" id="IPR021320">
    <property type="entry name" value="DUF2905"/>
</dbReference>
<reference evidence="3" key="1">
    <citation type="journal article" date="2019" name="Int. J. Syst. Evol. Microbiol.">
        <title>The Global Catalogue of Microorganisms (GCM) 10K type strain sequencing project: providing services to taxonomists for standard genome sequencing and annotation.</title>
        <authorList>
            <consortium name="The Broad Institute Genomics Platform"/>
            <consortium name="The Broad Institute Genome Sequencing Center for Infectious Disease"/>
            <person name="Wu L."/>
            <person name="Ma J."/>
        </authorList>
    </citation>
    <scope>NUCLEOTIDE SEQUENCE [LARGE SCALE GENOMIC DNA]</scope>
    <source>
        <strain evidence="3">TISTR 1906</strain>
    </source>
</reference>
<evidence type="ECO:0000256" key="1">
    <source>
        <dbReference type="SAM" id="Phobius"/>
    </source>
</evidence>
<keyword evidence="3" id="KW-1185">Reference proteome</keyword>
<dbReference type="RefSeq" id="WP_066475899.1">
    <property type="nucleotide sequence ID" value="NZ_BCNT01000005.1"/>
</dbReference>